<dbReference type="STRING" id="1182541.W9XU13"/>
<keyword evidence="1" id="KW-0436">Ligase</keyword>
<feature type="compositionally biased region" description="Basic and acidic residues" evidence="2">
    <location>
        <begin position="698"/>
        <end position="712"/>
    </location>
</feature>
<feature type="domain" description="Arginyl-tRNA synthetase catalytic core" evidence="3">
    <location>
        <begin position="153"/>
        <end position="496"/>
    </location>
</feature>
<comment type="caution">
    <text evidence="4">The sequence shown here is derived from an EMBL/GenBank/DDBJ whole genome shotgun (WGS) entry which is preliminary data.</text>
</comment>
<keyword evidence="1" id="KW-0067">ATP-binding</keyword>
<dbReference type="GO" id="GO:0032543">
    <property type="term" value="P:mitochondrial translation"/>
    <property type="evidence" value="ECO:0007669"/>
    <property type="project" value="TreeGrafter"/>
</dbReference>
<dbReference type="OrthoDB" id="68056at2759"/>
<dbReference type="PANTHER" id="PTHR11956:SF11">
    <property type="entry name" value="ARGININE--TRNA LIGASE, MITOCHONDRIAL-RELATED"/>
    <property type="match status" value="1"/>
</dbReference>
<keyword evidence="1" id="KW-0547">Nucleotide-binding</keyword>
<keyword evidence="1" id="KW-0030">Aminoacyl-tRNA synthetase</keyword>
<dbReference type="GO" id="GO:0006420">
    <property type="term" value="P:arginyl-tRNA aminoacylation"/>
    <property type="evidence" value="ECO:0007669"/>
    <property type="project" value="InterPro"/>
</dbReference>
<dbReference type="InterPro" id="IPR035684">
    <property type="entry name" value="ArgRS_core"/>
</dbReference>
<dbReference type="eggNOG" id="KOG1195">
    <property type="taxonomic scope" value="Eukaryota"/>
</dbReference>
<protein>
    <recommendedName>
        <fullName evidence="3">Arginyl-tRNA synthetase catalytic core domain-containing protein</fullName>
    </recommendedName>
</protein>
<comment type="similarity">
    <text evidence="1">Belongs to the class-I aminoacyl-tRNA synthetase family.</text>
</comment>
<accession>W9XU13</accession>
<evidence type="ECO:0000313" key="4">
    <source>
        <dbReference type="EMBL" id="EXJ83723.1"/>
    </source>
</evidence>
<keyword evidence="1" id="KW-0648">Protein biosynthesis</keyword>
<dbReference type="AlphaFoldDB" id="W9XU13"/>
<gene>
    <name evidence="4" type="ORF">A1O1_07349</name>
</gene>
<name>W9XU13_9EURO</name>
<dbReference type="SUPFAM" id="SSF55190">
    <property type="entry name" value="Arginyl-tRNA synthetase (ArgRS), N-terminal 'additional' domain"/>
    <property type="match status" value="1"/>
</dbReference>
<evidence type="ECO:0000259" key="3">
    <source>
        <dbReference type="Pfam" id="PF00750"/>
    </source>
</evidence>
<dbReference type="GO" id="GO:0005524">
    <property type="term" value="F:ATP binding"/>
    <property type="evidence" value="ECO:0007669"/>
    <property type="project" value="UniProtKB-KW"/>
</dbReference>
<dbReference type="Pfam" id="PF00750">
    <property type="entry name" value="tRNA-synt_1d"/>
    <property type="match status" value="1"/>
</dbReference>
<dbReference type="InterPro" id="IPR001278">
    <property type="entry name" value="Arg-tRNA-ligase"/>
</dbReference>
<dbReference type="RefSeq" id="XP_007726409.1">
    <property type="nucleotide sequence ID" value="XM_007728219.1"/>
</dbReference>
<dbReference type="GeneID" id="19162208"/>
<dbReference type="GO" id="GO:0004814">
    <property type="term" value="F:arginine-tRNA ligase activity"/>
    <property type="evidence" value="ECO:0007669"/>
    <property type="project" value="InterPro"/>
</dbReference>
<proteinExistence type="inferred from homology"/>
<dbReference type="EMBL" id="AMWN01000006">
    <property type="protein sequence ID" value="EXJ83723.1"/>
    <property type="molecule type" value="Genomic_DNA"/>
</dbReference>
<organism evidence="4 5">
    <name type="scientific">Capronia coronata CBS 617.96</name>
    <dbReference type="NCBI Taxonomy" id="1182541"/>
    <lineage>
        <taxon>Eukaryota</taxon>
        <taxon>Fungi</taxon>
        <taxon>Dikarya</taxon>
        <taxon>Ascomycota</taxon>
        <taxon>Pezizomycotina</taxon>
        <taxon>Eurotiomycetes</taxon>
        <taxon>Chaetothyriomycetidae</taxon>
        <taxon>Chaetothyriales</taxon>
        <taxon>Herpotrichiellaceae</taxon>
        <taxon>Capronia</taxon>
    </lineage>
</organism>
<feature type="compositionally biased region" description="Low complexity" evidence="2">
    <location>
        <begin position="752"/>
        <end position="764"/>
    </location>
</feature>
<feature type="compositionally biased region" description="Acidic residues" evidence="2">
    <location>
        <begin position="627"/>
        <end position="638"/>
    </location>
</feature>
<dbReference type="SUPFAM" id="SSF52374">
    <property type="entry name" value="Nucleotidylyl transferase"/>
    <property type="match status" value="1"/>
</dbReference>
<reference evidence="4 5" key="1">
    <citation type="submission" date="2013-03" db="EMBL/GenBank/DDBJ databases">
        <title>The Genome Sequence of Capronia coronata CBS 617.96.</title>
        <authorList>
            <consortium name="The Broad Institute Genomics Platform"/>
            <person name="Cuomo C."/>
            <person name="de Hoog S."/>
            <person name="Gorbushina A."/>
            <person name="Walker B."/>
            <person name="Young S.K."/>
            <person name="Zeng Q."/>
            <person name="Gargeya S."/>
            <person name="Fitzgerald M."/>
            <person name="Haas B."/>
            <person name="Abouelleil A."/>
            <person name="Allen A.W."/>
            <person name="Alvarado L."/>
            <person name="Arachchi H.M."/>
            <person name="Berlin A.M."/>
            <person name="Chapman S.B."/>
            <person name="Gainer-Dewar J."/>
            <person name="Goldberg J."/>
            <person name="Griggs A."/>
            <person name="Gujja S."/>
            <person name="Hansen M."/>
            <person name="Howarth C."/>
            <person name="Imamovic A."/>
            <person name="Ireland A."/>
            <person name="Larimer J."/>
            <person name="McCowan C."/>
            <person name="Murphy C."/>
            <person name="Pearson M."/>
            <person name="Poon T.W."/>
            <person name="Priest M."/>
            <person name="Roberts A."/>
            <person name="Saif S."/>
            <person name="Shea T."/>
            <person name="Sisk P."/>
            <person name="Sykes S."/>
            <person name="Wortman J."/>
            <person name="Nusbaum C."/>
            <person name="Birren B."/>
        </authorList>
    </citation>
    <scope>NUCLEOTIDE SEQUENCE [LARGE SCALE GENOMIC DNA]</scope>
    <source>
        <strain evidence="4 5">CBS 617.96</strain>
    </source>
</reference>
<dbReference type="Proteomes" id="UP000019484">
    <property type="component" value="Unassembled WGS sequence"/>
</dbReference>
<dbReference type="HOGENOM" id="CLU_006406_6_0_1"/>
<dbReference type="GO" id="GO:0005739">
    <property type="term" value="C:mitochondrion"/>
    <property type="evidence" value="ECO:0007669"/>
    <property type="project" value="TreeGrafter"/>
</dbReference>
<feature type="compositionally biased region" description="Polar residues" evidence="2">
    <location>
        <begin position="723"/>
        <end position="734"/>
    </location>
</feature>
<evidence type="ECO:0000256" key="1">
    <source>
        <dbReference type="RuleBase" id="RU363038"/>
    </source>
</evidence>
<keyword evidence="5" id="KW-1185">Reference proteome</keyword>
<dbReference type="Gene3D" id="1.10.730.10">
    <property type="entry name" value="Isoleucyl-tRNA Synthetase, Domain 1"/>
    <property type="match status" value="1"/>
</dbReference>
<feature type="compositionally biased region" description="Acidic residues" evidence="2">
    <location>
        <begin position="658"/>
        <end position="673"/>
    </location>
</feature>
<dbReference type="InterPro" id="IPR014729">
    <property type="entry name" value="Rossmann-like_a/b/a_fold"/>
</dbReference>
<evidence type="ECO:0000256" key="2">
    <source>
        <dbReference type="SAM" id="MobiDB-lite"/>
    </source>
</evidence>
<evidence type="ECO:0000313" key="5">
    <source>
        <dbReference type="Proteomes" id="UP000019484"/>
    </source>
</evidence>
<feature type="compositionally biased region" description="Basic and acidic residues" evidence="2">
    <location>
        <begin position="674"/>
        <end position="690"/>
    </location>
</feature>
<dbReference type="PANTHER" id="PTHR11956">
    <property type="entry name" value="ARGINYL-TRNA SYNTHETASE"/>
    <property type="match status" value="1"/>
</dbReference>
<dbReference type="InterPro" id="IPR036695">
    <property type="entry name" value="Arg-tRNA-synth_N_sf"/>
</dbReference>
<dbReference type="Gene3D" id="3.40.50.620">
    <property type="entry name" value="HUPs"/>
    <property type="match status" value="1"/>
</dbReference>
<dbReference type="PRINTS" id="PR01038">
    <property type="entry name" value="TRNASYNTHARG"/>
</dbReference>
<dbReference type="Gene3D" id="3.30.1360.70">
    <property type="entry name" value="Arginyl tRNA synthetase N-terminal domain"/>
    <property type="match status" value="1"/>
</dbReference>
<feature type="region of interest" description="Disordered" evidence="2">
    <location>
        <begin position="596"/>
        <end position="787"/>
    </location>
</feature>
<sequence>MSTLSSDGLQALLKGVGVQGPIPPFPLADTKNSPVDIYISYLAETVTQLTGCEPSVAYESIQWANDVGDLVVVVPRLRLPDVDPRVLAEELQYNFPDTPLYAAPFSDAYNLRFFFDSRTLAAIVLPYIIDRGNLYGEDAGVGLHSPGSPDGGRRKVVVEFSSPNLGQEFDGNHLRSTIIGAYVASIYEGMGWDVCRMSFLGDWGKNIGLLATGWFRFGSEELFAADPLRHLLDIYTEIGALFKAEQKTPEHDKAEKRETPIAEERDAFFKKMEEGDPDALSLWRRFREVCVVKYAELYARLHIDFDEYSGESQVTHETTVEVESALKENGVEEEGEEAWIINFKGHGYKGLGTPVARHQNGTTSYLLRDIAAVLERSRKYSFDKMIYVVSAKQDTHFQQVFKALELMGHTDLAGRLQHVSFGKSQGLSSQPGAGGTLLGDILNQCQSAVLEFLHAHPGDFSQQPSEHTTELADGLGTTTLMAEELSIKRTSTFVFDLAKMATYDGYTGLTLQYWLDRVKVKLKGSSVDRDRLPTANYSMFEEEAYGPFVDVIRLLVQFPGVVKSSFRLLESSAILTYLFRLVDLLALVWTLEATQEEGEEELDGEQIDGPAGSSGNKPAKEAVEQESPAEDGSTETVDEAGGVPPPDANPDVQGQEVPVEDENKEIVDGDDGEDAARGDELAKMAQDEHQGQGVEQDESLRDEETKEGKSNDELEEDEHEAGSQLNNDSDQADLTKQLDELQLDSATEYTIGHGQEQGNEGEQGPSTGSWDKGKQRAPDTEPELSDQDILKLAVYQCVRHVLENGMQMAGLVPMSMRT</sequence>
<feature type="compositionally biased region" description="Acidic residues" evidence="2">
    <location>
        <begin position="596"/>
        <end position="606"/>
    </location>
</feature>